<sequence length="250" mass="26475">MDGTLTKAHIGIPVGDLFVAMESWEEPEEVARAMGVILEIEAEASKTVSAMPGLQDLMATLRDHDVKVALVTRNTTASVDAFFRLVGEEWRGTFDAIRTREFRYVKPDKRLLLSLAEDLGARPGHVLMVGDSHEDVECGNAAGTATCLIAGGGNEVGAANAGPPPGAVPTITVHSLSELNDILLRTRQDGDETDEEDAPLLGWRARVAGAEDRAVLAVALADPLQPGSPAPGLDFADYLIGVRGLVDGGW</sequence>
<dbReference type="PANTHER" id="PTHR43885:SF1">
    <property type="entry name" value="SUPERFAMILY HYDROLASE, PUTATIVE (AFU_ORTHOLOGUE AFUA_4G13290)-RELATED"/>
    <property type="match status" value="1"/>
</dbReference>
<dbReference type="Pfam" id="PF13419">
    <property type="entry name" value="HAD_2"/>
    <property type="match status" value="1"/>
</dbReference>
<protein>
    <recommendedName>
        <fullName evidence="3">Phosphoglycolate phosphatase</fullName>
    </recommendedName>
</protein>
<name>A0A0D2NFP1_9CHLO</name>
<dbReference type="CDD" id="cd01427">
    <property type="entry name" value="HAD_like"/>
    <property type="match status" value="1"/>
</dbReference>
<dbReference type="KEGG" id="mng:MNEG_4021"/>
<gene>
    <name evidence="1" type="ORF">MNEG_4021</name>
</gene>
<dbReference type="OrthoDB" id="426235at2759"/>
<evidence type="ECO:0000313" key="1">
    <source>
        <dbReference type="EMBL" id="KIZ03941.1"/>
    </source>
</evidence>
<dbReference type="NCBIfam" id="TIGR01549">
    <property type="entry name" value="HAD-SF-IA-v1"/>
    <property type="match status" value="1"/>
</dbReference>
<dbReference type="EMBL" id="KK100755">
    <property type="protein sequence ID" value="KIZ03941.1"/>
    <property type="molecule type" value="Genomic_DNA"/>
</dbReference>
<dbReference type="STRING" id="145388.A0A0D2NFP1"/>
<dbReference type="GeneID" id="25736899"/>
<dbReference type="RefSeq" id="XP_013902960.1">
    <property type="nucleotide sequence ID" value="XM_014047506.1"/>
</dbReference>
<evidence type="ECO:0000313" key="2">
    <source>
        <dbReference type="Proteomes" id="UP000054498"/>
    </source>
</evidence>
<dbReference type="InterPro" id="IPR006439">
    <property type="entry name" value="HAD-SF_hydro_IA"/>
</dbReference>
<organism evidence="1 2">
    <name type="scientific">Monoraphidium neglectum</name>
    <dbReference type="NCBI Taxonomy" id="145388"/>
    <lineage>
        <taxon>Eukaryota</taxon>
        <taxon>Viridiplantae</taxon>
        <taxon>Chlorophyta</taxon>
        <taxon>core chlorophytes</taxon>
        <taxon>Chlorophyceae</taxon>
        <taxon>CS clade</taxon>
        <taxon>Sphaeropleales</taxon>
        <taxon>Selenastraceae</taxon>
        <taxon>Monoraphidium</taxon>
    </lineage>
</organism>
<dbReference type="AlphaFoldDB" id="A0A0D2NFP1"/>
<dbReference type="Proteomes" id="UP000054498">
    <property type="component" value="Unassembled WGS sequence"/>
</dbReference>
<dbReference type="PANTHER" id="PTHR43885">
    <property type="entry name" value="HALOACID DEHALOGENASE-LIKE HYDROLASE"/>
    <property type="match status" value="1"/>
</dbReference>
<accession>A0A0D2NFP1</accession>
<reference evidence="1 2" key="1">
    <citation type="journal article" date="2013" name="BMC Genomics">
        <title>Reconstruction of the lipid metabolism for the microalga Monoraphidium neglectum from its genome sequence reveals characteristics suitable for biofuel production.</title>
        <authorList>
            <person name="Bogen C."/>
            <person name="Al-Dilaimi A."/>
            <person name="Albersmeier A."/>
            <person name="Wichmann J."/>
            <person name="Grundmann M."/>
            <person name="Rupp O."/>
            <person name="Lauersen K.J."/>
            <person name="Blifernez-Klassen O."/>
            <person name="Kalinowski J."/>
            <person name="Goesmann A."/>
            <person name="Mussgnug J.H."/>
            <person name="Kruse O."/>
        </authorList>
    </citation>
    <scope>NUCLEOTIDE SEQUENCE [LARGE SCALE GENOMIC DNA]</scope>
    <source>
        <strain evidence="1 2">SAG 48.87</strain>
    </source>
</reference>
<dbReference type="NCBIfam" id="TIGR01509">
    <property type="entry name" value="HAD-SF-IA-v3"/>
    <property type="match status" value="1"/>
</dbReference>
<dbReference type="InterPro" id="IPR023214">
    <property type="entry name" value="HAD_sf"/>
</dbReference>
<dbReference type="Gene3D" id="3.40.50.1000">
    <property type="entry name" value="HAD superfamily/HAD-like"/>
    <property type="match status" value="1"/>
</dbReference>
<evidence type="ECO:0008006" key="3">
    <source>
        <dbReference type="Google" id="ProtNLM"/>
    </source>
</evidence>
<dbReference type="InterPro" id="IPR041492">
    <property type="entry name" value="HAD_2"/>
</dbReference>
<keyword evidence="2" id="KW-1185">Reference proteome</keyword>
<proteinExistence type="predicted"/>
<dbReference type="SUPFAM" id="SSF56784">
    <property type="entry name" value="HAD-like"/>
    <property type="match status" value="1"/>
</dbReference>
<dbReference type="InterPro" id="IPR036412">
    <property type="entry name" value="HAD-like_sf"/>
</dbReference>